<evidence type="ECO:0000256" key="2">
    <source>
        <dbReference type="ARBA" id="ARBA00022448"/>
    </source>
</evidence>
<feature type="transmembrane region" description="Helical" evidence="6">
    <location>
        <begin position="7"/>
        <end position="26"/>
    </location>
</feature>
<keyword evidence="5 6" id="KW-0472">Membrane</keyword>
<dbReference type="PANTHER" id="PTHR43839:SF3">
    <property type="entry name" value="OLIGOPEPTIDE ABC TRANSPORTER, PERMEASE PROTEIN"/>
    <property type="match status" value="1"/>
</dbReference>
<evidence type="ECO:0000313" key="9">
    <source>
        <dbReference type="Proteomes" id="UP001250538"/>
    </source>
</evidence>
<comment type="caution">
    <text evidence="8">The sequence shown here is derived from an EMBL/GenBank/DDBJ whole genome shotgun (WGS) entry which is preliminary data.</text>
</comment>
<evidence type="ECO:0000256" key="1">
    <source>
        <dbReference type="ARBA" id="ARBA00004141"/>
    </source>
</evidence>
<reference evidence="9" key="1">
    <citation type="submission" date="2023-09" db="EMBL/GenBank/DDBJ databases">
        <title>Paenibacillus sp. chi10 Genome sequencing and assembly.</title>
        <authorList>
            <person name="Kim I."/>
        </authorList>
    </citation>
    <scope>NUCLEOTIDE SEQUENCE [LARGE SCALE GENOMIC DNA]</scope>
    <source>
        <strain evidence="9">chi10</strain>
    </source>
</reference>
<organism evidence="8 9">
    <name type="scientific">Paenibacillus suaedae</name>
    <dbReference type="NCBI Taxonomy" id="3077233"/>
    <lineage>
        <taxon>Bacteria</taxon>
        <taxon>Bacillati</taxon>
        <taxon>Bacillota</taxon>
        <taxon>Bacilli</taxon>
        <taxon>Bacillales</taxon>
        <taxon>Paenibacillaceae</taxon>
        <taxon>Paenibacillus</taxon>
    </lineage>
</organism>
<dbReference type="RefSeq" id="WP_227774841.1">
    <property type="nucleotide sequence ID" value="NZ_JAVYAA010000007.1"/>
</dbReference>
<proteinExistence type="inferred from homology"/>
<dbReference type="PROSITE" id="PS50928">
    <property type="entry name" value="ABC_TM1"/>
    <property type="match status" value="1"/>
</dbReference>
<dbReference type="CDD" id="cd06261">
    <property type="entry name" value="TM_PBP2"/>
    <property type="match status" value="1"/>
</dbReference>
<evidence type="ECO:0000313" key="8">
    <source>
        <dbReference type="EMBL" id="MDT8979394.1"/>
    </source>
</evidence>
<dbReference type="Gene3D" id="1.10.3720.10">
    <property type="entry name" value="MetI-like"/>
    <property type="match status" value="1"/>
</dbReference>
<feature type="transmembrane region" description="Helical" evidence="6">
    <location>
        <begin position="117"/>
        <end position="140"/>
    </location>
</feature>
<evidence type="ECO:0000259" key="7">
    <source>
        <dbReference type="PROSITE" id="PS50928"/>
    </source>
</evidence>
<dbReference type="SUPFAM" id="SSF161098">
    <property type="entry name" value="MetI-like"/>
    <property type="match status" value="1"/>
</dbReference>
<protein>
    <submittedName>
        <fullName evidence="8">ABC transporter permease subunit</fullName>
    </submittedName>
</protein>
<name>A0AAJ2NB40_9BACL</name>
<feature type="transmembrane region" description="Helical" evidence="6">
    <location>
        <begin position="216"/>
        <end position="235"/>
    </location>
</feature>
<evidence type="ECO:0000256" key="5">
    <source>
        <dbReference type="ARBA" id="ARBA00023136"/>
    </source>
</evidence>
<dbReference type="GO" id="GO:0055085">
    <property type="term" value="P:transmembrane transport"/>
    <property type="evidence" value="ECO:0007669"/>
    <property type="project" value="InterPro"/>
</dbReference>
<evidence type="ECO:0000256" key="3">
    <source>
        <dbReference type="ARBA" id="ARBA00022692"/>
    </source>
</evidence>
<comment type="similarity">
    <text evidence="6">Belongs to the binding-protein-dependent transport system permease family.</text>
</comment>
<evidence type="ECO:0000256" key="4">
    <source>
        <dbReference type="ARBA" id="ARBA00022989"/>
    </source>
</evidence>
<dbReference type="InterPro" id="IPR000515">
    <property type="entry name" value="MetI-like"/>
</dbReference>
<sequence>MSSLKNYTLWIGGAMLALVLFVMYLGPELPFIDKSLTPEKHRWSEQGKLMLPPYKASDLNWIGSDKKGVDNLSKLVVGTKETVYIVFFIALLRYIIAVPLGVLAYKQKGVAHWLVTSLNQIFTFLPVIFSAILLLSMPFIQYSSNRILWVIPILALLEVGRVAHIVQQQANHISHELFVEAGESLGLSGWRLVRNYYMPSLVPEIVINFCIDLGKVMLLIGQLGVLSIFLTHNWAEVDYFTMKFVNTSTNWVSLLAETRADIYLSKFTFVFYPALAILFTVLTFNLLGEGLRRHFNRRMGSYL</sequence>
<feature type="transmembrane region" description="Helical" evidence="6">
    <location>
        <begin position="83"/>
        <end position="105"/>
    </location>
</feature>
<keyword evidence="9" id="KW-1185">Reference proteome</keyword>
<accession>A0AAJ2NB40</accession>
<keyword evidence="2 6" id="KW-0813">Transport</keyword>
<gene>
    <name evidence="8" type="ORF">RQP50_24450</name>
</gene>
<keyword evidence="3 6" id="KW-0812">Transmembrane</keyword>
<keyword evidence="4 6" id="KW-1133">Transmembrane helix</keyword>
<dbReference type="EMBL" id="JAVYAA010000007">
    <property type="protein sequence ID" value="MDT8979394.1"/>
    <property type="molecule type" value="Genomic_DNA"/>
</dbReference>
<dbReference type="AlphaFoldDB" id="A0AAJ2NB40"/>
<feature type="domain" description="ABC transmembrane type-1" evidence="7">
    <location>
        <begin position="79"/>
        <end position="288"/>
    </location>
</feature>
<dbReference type="Pfam" id="PF00528">
    <property type="entry name" value="BPD_transp_1"/>
    <property type="match status" value="1"/>
</dbReference>
<dbReference type="InterPro" id="IPR035906">
    <property type="entry name" value="MetI-like_sf"/>
</dbReference>
<comment type="subcellular location">
    <subcellularLocation>
        <location evidence="6">Cell membrane</location>
        <topology evidence="6">Multi-pass membrane protein</topology>
    </subcellularLocation>
    <subcellularLocation>
        <location evidence="1">Membrane</location>
        <topology evidence="1">Multi-pass membrane protein</topology>
    </subcellularLocation>
</comment>
<dbReference type="GO" id="GO:0005886">
    <property type="term" value="C:plasma membrane"/>
    <property type="evidence" value="ECO:0007669"/>
    <property type="project" value="UniProtKB-SubCell"/>
</dbReference>
<evidence type="ECO:0000256" key="6">
    <source>
        <dbReference type="RuleBase" id="RU363032"/>
    </source>
</evidence>
<dbReference type="Proteomes" id="UP001250538">
    <property type="component" value="Unassembled WGS sequence"/>
</dbReference>
<feature type="transmembrane region" description="Helical" evidence="6">
    <location>
        <begin position="269"/>
        <end position="288"/>
    </location>
</feature>
<dbReference type="PANTHER" id="PTHR43839">
    <property type="entry name" value="OPPC IN A BINDING PROTEIN-DEPENDENT TRANSPORT SYSTEM"/>
    <property type="match status" value="1"/>
</dbReference>